<dbReference type="EMBL" id="KE124894">
    <property type="protein sequence ID" value="EPB75607.1"/>
    <property type="molecule type" value="Genomic_DNA"/>
</dbReference>
<organism evidence="2 3">
    <name type="scientific">Ancylostoma ceylanicum</name>
    <dbReference type="NCBI Taxonomy" id="53326"/>
    <lineage>
        <taxon>Eukaryota</taxon>
        <taxon>Metazoa</taxon>
        <taxon>Ecdysozoa</taxon>
        <taxon>Nematoda</taxon>
        <taxon>Chromadorea</taxon>
        <taxon>Rhabditida</taxon>
        <taxon>Rhabditina</taxon>
        <taxon>Rhabditomorpha</taxon>
        <taxon>Strongyloidea</taxon>
        <taxon>Ancylostomatidae</taxon>
        <taxon>Ancylostomatinae</taxon>
        <taxon>Ancylostoma</taxon>
    </lineage>
</organism>
<dbReference type="Proteomes" id="UP000054495">
    <property type="component" value="Unassembled WGS sequence"/>
</dbReference>
<feature type="compositionally biased region" description="Basic and acidic residues" evidence="1">
    <location>
        <begin position="205"/>
        <end position="222"/>
    </location>
</feature>
<evidence type="ECO:0000256" key="1">
    <source>
        <dbReference type="SAM" id="MobiDB-lite"/>
    </source>
</evidence>
<proteinExistence type="predicted"/>
<name>A0A0D6M6U2_9BILA</name>
<dbReference type="AlphaFoldDB" id="A0A0D6M6U2"/>
<evidence type="ECO:0000313" key="3">
    <source>
        <dbReference type="Proteomes" id="UP000054495"/>
    </source>
</evidence>
<sequence>MQEDPVRVVRVPMVTWLHGSPSAVQGASPSKEEPVCEASTRADVVDCAEGASTEGLQQNIQNPRKVDGSRAFRLSSATLEHYLLGYPATTQSVKNFAHGQEPVHYDLSSVWNLNFEMFRAATGGSYQSAKSPDAVGFPPKLDPLGKVMIGRVRAFFKQLKRQLGGACEETIFESPVQLITLACSVSTRTISKANGGMSLPMNSSLDRESQSRSADGRKGRSS</sequence>
<reference evidence="2 3" key="1">
    <citation type="submission" date="2013-05" db="EMBL/GenBank/DDBJ databases">
        <title>Draft genome of the parasitic nematode Anyclostoma ceylanicum.</title>
        <authorList>
            <person name="Mitreva M."/>
        </authorList>
    </citation>
    <scope>NUCLEOTIDE SEQUENCE [LARGE SCALE GENOMIC DNA]</scope>
</reference>
<accession>A0A0D6M6U2</accession>
<gene>
    <name evidence="2" type="ORF">ANCCEY_05296</name>
</gene>
<protein>
    <submittedName>
        <fullName evidence="2">Uncharacterized protein</fullName>
    </submittedName>
</protein>
<feature type="region of interest" description="Disordered" evidence="1">
    <location>
        <begin position="194"/>
        <end position="222"/>
    </location>
</feature>
<evidence type="ECO:0000313" key="2">
    <source>
        <dbReference type="EMBL" id="EPB75607.1"/>
    </source>
</evidence>
<keyword evidence="3" id="KW-1185">Reference proteome</keyword>